<dbReference type="RefSeq" id="WP_027289062.1">
    <property type="nucleotide sequence ID" value="NZ_NRRE01000026.1"/>
</dbReference>
<evidence type="ECO:0008006" key="5">
    <source>
        <dbReference type="Google" id="ProtNLM"/>
    </source>
</evidence>
<reference evidence="3" key="2">
    <citation type="journal article" date="2020" name="Microorganisms">
        <title>Osmotic Adaptation and Compatible Solute Biosynthesis of Phototrophic Bacteria as Revealed from Genome Analyses.</title>
        <authorList>
            <person name="Imhoff J.F."/>
            <person name="Rahn T."/>
            <person name="Kunzel S."/>
            <person name="Keller A."/>
            <person name="Neulinger S.C."/>
        </authorList>
    </citation>
    <scope>NUCLEOTIDE SEQUENCE</scope>
    <source>
        <strain evidence="3">DSM 9154</strain>
    </source>
</reference>
<organism evidence="3 4">
    <name type="scientific">Rhodovibrio salinarum</name>
    <dbReference type="NCBI Taxonomy" id="1087"/>
    <lineage>
        <taxon>Bacteria</taxon>
        <taxon>Pseudomonadati</taxon>
        <taxon>Pseudomonadota</taxon>
        <taxon>Alphaproteobacteria</taxon>
        <taxon>Rhodospirillales</taxon>
        <taxon>Rhodovibrionaceae</taxon>
        <taxon>Rhodovibrio</taxon>
    </lineage>
</organism>
<dbReference type="Gene3D" id="3.40.50.150">
    <property type="entry name" value="Vaccinia Virus protein VP39"/>
    <property type="match status" value="1"/>
</dbReference>
<protein>
    <recommendedName>
        <fullName evidence="5">Methyltransferase domain-containing protein</fullName>
    </recommendedName>
</protein>
<dbReference type="Pfam" id="PF13847">
    <property type="entry name" value="Methyltransf_31"/>
    <property type="match status" value="1"/>
</dbReference>
<accession>A0A934QJQ3</accession>
<dbReference type="SUPFAM" id="SSF53335">
    <property type="entry name" value="S-adenosyl-L-methionine-dependent methyltransferases"/>
    <property type="match status" value="1"/>
</dbReference>
<dbReference type="EMBL" id="NRRE01000026">
    <property type="protein sequence ID" value="MBK1697710.1"/>
    <property type="molecule type" value="Genomic_DNA"/>
</dbReference>
<dbReference type="Pfam" id="PF10119">
    <property type="entry name" value="MethyTransf_Reg"/>
    <property type="match status" value="1"/>
</dbReference>
<sequence>MDQQVTDNDLAQPVASATEAADTEQFSAGYYADDVPFRSGVVQQQSPLTMAVVAALNGINPPRPAGAFRYCDLGCGNGTTVNAYAALYPEAEFVGIDFNAGHIAQARADAEAAGLANVRFIQGSFAELDTADLPQFDFIGMNGIYSWLDRDILPAVHRLVGRILRPGGLFYVEYMTMPGMIAVVPMWQLIQALVPVDARGSHERATRGLRLLEELSKSGMTYLDRHPTAKASTSGYVSTWRHNANKVDHFAHNAMASGFRPRYVTEMCDEMAEAGLSFAGRTPLAFNDPDLTVTLQQATLLRGVEDRPTRELLSDFMRNERNRRDLFYKPGGEGADTDAARAFLTQEVGYMARMPSGTPLQTLSLPGPRKLSLTGAGYDQVTAAADGQAVTLRAADPEKVLTDDALVTIGHRLQASGQYFLCEPGYSGAPLPEAPERLRLTNAFNRMLLNRALADMSGTVLVARAVGGAAMVLDLVETGLLDGWLQAGREGAVAAAQARFADSQIKIKVNGHQRLLKDLTAEELDNRLVAMGRIRIPNLIRLGALAAA</sequence>
<feature type="domain" description="Methyltransferase regulatory" evidence="1">
    <location>
        <begin position="251"/>
        <end position="328"/>
    </location>
</feature>
<evidence type="ECO:0000259" key="1">
    <source>
        <dbReference type="Pfam" id="PF10119"/>
    </source>
</evidence>
<dbReference type="AlphaFoldDB" id="A0A934QJQ3"/>
<dbReference type="CDD" id="cd02440">
    <property type="entry name" value="AdoMet_MTases"/>
    <property type="match status" value="1"/>
</dbReference>
<evidence type="ECO:0000259" key="2">
    <source>
        <dbReference type="Pfam" id="PF13847"/>
    </source>
</evidence>
<dbReference type="PANTHER" id="PTHR45128">
    <property type="entry name" value="METHYLTRANSFERASE TYPE 11"/>
    <property type="match status" value="1"/>
</dbReference>
<dbReference type="PANTHER" id="PTHR45128:SF1">
    <property type="entry name" value="S-ADENOSYLMETHIONINE-DEPENDENT METHYLTRANSFERASE RV2258C"/>
    <property type="match status" value="1"/>
</dbReference>
<reference evidence="3" key="1">
    <citation type="submission" date="2017-08" db="EMBL/GenBank/DDBJ databases">
        <authorList>
            <person name="Imhoff J.F."/>
            <person name="Rahn T."/>
            <person name="Kuenzel S."/>
            <person name="Neulinger S.C."/>
        </authorList>
    </citation>
    <scope>NUCLEOTIDE SEQUENCE</scope>
    <source>
        <strain evidence="3">DSM 9154</strain>
    </source>
</reference>
<proteinExistence type="predicted"/>
<dbReference type="InterPro" id="IPR018773">
    <property type="entry name" value="MeTrfase_reg_dom_prd"/>
</dbReference>
<dbReference type="InterPro" id="IPR029063">
    <property type="entry name" value="SAM-dependent_MTases_sf"/>
</dbReference>
<feature type="domain" description="Methyltransferase" evidence="2">
    <location>
        <begin position="69"/>
        <end position="176"/>
    </location>
</feature>
<evidence type="ECO:0000313" key="4">
    <source>
        <dbReference type="Proteomes" id="UP000778970"/>
    </source>
</evidence>
<keyword evidence="4" id="KW-1185">Reference proteome</keyword>
<dbReference type="Proteomes" id="UP000778970">
    <property type="component" value="Unassembled WGS sequence"/>
</dbReference>
<name>A0A934QJQ3_9PROT</name>
<dbReference type="InterPro" id="IPR025714">
    <property type="entry name" value="Methyltranfer_dom"/>
</dbReference>
<evidence type="ECO:0000313" key="3">
    <source>
        <dbReference type="EMBL" id="MBK1697710.1"/>
    </source>
</evidence>
<comment type="caution">
    <text evidence="3">The sequence shown here is derived from an EMBL/GenBank/DDBJ whole genome shotgun (WGS) entry which is preliminary data.</text>
</comment>
<gene>
    <name evidence="3" type="ORF">CKO21_10695</name>
</gene>
<dbReference type="InterPro" id="IPR053173">
    <property type="entry name" value="SAM-binding_MTase"/>
</dbReference>